<name>A0ABP1QX89_9HEXA</name>
<evidence type="ECO:0000256" key="1">
    <source>
        <dbReference type="SAM" id="SignalP"/>
    </source>
</evidence>
<feature type="chain" id="PRO_5047396880" evidence="1">
    <location>
        <begin position="31"/>
        <end position="159"/>
    </location>
</feature>
<feature type="signal peptide" evidence="1">
    <location>
        <begin position="1"/>
        <end position="30"/>
    </location>
</feature>
<gene>
    <name evidence="2" type="ORF">ODALV1_LOCUS15769</name>
</gene>
<evidence type="ECO:0000313" key="2">
    <source>
        <dbReference type="EMBL" id="CAL8112759.1"/>
    </source>
</evidence>
<sequence length="159" mass="18139">MIDQSSFNFLAKLSLTCVVLSLAIIVHVDCRAVQNQQFGSAGELEAASSNQQPYQFQQHVYQHQPVAPNNFQYYEQQQQQQLQQHHEPQGVQYHALEQSISDSSSSSNKPNRRSILNSLMAPFYAMRDQGMAMLSASLQGCNPNTFSLWCRFWSMFTNK</sequence>
<organism evidence="2 3">
    <name type="scientific">Orchesella dallaii</name>
    <dbReference type="NCBI Taxonomy" id="48710"/>
    <lineage>
        <taxon>Eukaryota</taxon>
        <taxon>Metazoa</taxon>
        <taxon>Ecdysozoa</taxon>
        <taxon>Arthropoda</taxon>
        <taxon>Hexapoda</taxon>
        <taxon>Collembola</taxon>
        <taxon>Entomobryomorpha</taxon>
        <taxon>Entomobryoidea</taxon>
        <taxon>Orchesellidae</taxon>
        <taxon>Orchesellinae</taxon>
        <taxon>Orchesella</taxon>
    </lineage>
</organism>
<keyword evidence="3" id="KW-1185">Reference proteome</keyword>
<keyword evidence="1" id="KW-0732">Signal</keyword>
<protein>
    <submittedName>
        <fullName evidence="2">Uncharacterized protein</fullName>
    </submittedName>
</protein>
<dbReference type="EMBL" id="CAXLJM020000049">
    <property type="protein sequence ID" value="CAL8112759.1"/>
    <property type="molecule type" value="Genomic_DNA"/>
</dbReference>
<proteinExistence type="predicted"/>
<reference evidence="2 3" key="1">
    <citation type="submission" date="2024-08" db="EMBL/GenBank/DDBJ databases">
        <authorList>
            <person name="Cucini C."/>
            <person name="Frati F."/>
        </authorList>
    </citation>
    <scope>NUCLEOTIDE SEQUENCE [LARGE SCALE GENOMIC DNA]</scope>
</reference>
<dbReference type="Proteomes" id="UP001642540">
    <property type="component" value="Unassembled WGS sequence"/>
</dbReference>
<evidence type="ECO:0000313" key="3">
    <source>
        <dbReference type="Proteomes" id="UP001642540"/>
    </source>
</evidence>
<comment type="caution">
    <text evidence="2">The sequence shown here is derived from an EMBL/GenBank/DDBJ whole genome shotgun (WGS) entry which is preliminary data.</text>
</comment>
<accession>A0ABP1QX89</accession>